<dbReference type="KEGG" id="psyt:DSAG12_00174"/>
<feature type="domain" description="NIF system FeS cluster assembly NifU N-terminal" evidence="1">
    <location>
        <begin position="34"/>
        <end position="151"/>
    </location>
</feature>
<dbReference type="CDD" id="cd06664">
    <property type="entry name" value="IscU_like"/>
    <property type="match status" value="1"/>
</dbReference>
<evidence type="ECO:0000313" key="3">
    <source>
        <dbReference type="Proteomes" id="UP000321408"/>
    </source>
</evidence>
<dbReference type="OrthoDB" id="319865at2157"/>
<dbReference type="AlphaFoldDB" id="A0A5B9D5Z1"/>
<reference evidence="2 3" key="1">
    <citation type="journal article" date="2020" name="Nature">
        <title>Isolation of an archaeon at the prokaryote-eukaryote interface.</title>
        <authorList>
            <person name="Imachi H."/>
            <person name="Nobu M.K."/>
            <person name="Nakahara N."/>
            <person name="Morono Y."/>
            <person name="Ogawara M."/>
            <person name="Takaki Y."/>
            <person name="Takano Y."/>
            <person name="Uematsu K."/>
            <person name="Ikuta T."/>
            <person name="Ito M."/>
            <person name="Matsui Y."/>
            <person name="Miyazaki M."/>
            <person name="Murata K."/>
            <person name="Saito Y."/>
            <person name="Sakai S."/>
            <person name="Song C."/>
            <person name="Tasumi E."/>
            <person name="Yamanaka Y."/>
            <person name="Yamaguchi T."/>
            <person name="Kamagata Y."/>
            <person name="Tamaki H."/>
            <person name="Takai K."/>
        </authorList>
    </citation>
    <scope>NUCLEOTIDE SEQUENCE [LARGE SCALE GENOMIC DNA]</scope>
    <source>
        <strain evidence="2 3">MK-D1</strain>
    </source>
</reference>
<dbReference type="GO" id="GO:0016226">
    <property type="term" value="P:iron-sulfur cluster assembly"/>
    <property type="evidence" value="ECO:0007669"/>
    <property type="project" value="InterPro"/>
</dbReference>
<dbReference type="Proteomes" id="UP000321408">
    <property type="component" value="Chromosome"/>
</dbReference>
<dbReference type="EMBL" id="CP042905">
    <property type="protein sequence ID" value="QEE14361.1"/>
    <property type="molecule type" value="Genomic_DNA"/>
</dbReference>
<protein>
    <submittedName>
        <fullName evidence="2">Iron-sulfur cluster assembly scaffold protein</fullName>
    </submittedName>
</protein>
<dbReference type="GeneID" id="41328178"/>
<name>A0A5B9D5Z1_9ARCH</name>
<dbReference type="GO" id="GO:0005506">
    <property type="term" value="F:iron ion binding"/>
    <property type="evidence" value="ECO:0007669"/>
    <property type="project" value="InterPro"/>
</dbReference>
<dbReference type="Pfam" id="PF01592">
    <property type="entry name" value="NifU_N"/>
    <property type="match status" value="1"/>
</dbReference>
<gene>
    <name evidence="2" type="ORF">DSAG12_00174</name>
</gene>
<dbReference type="GO" id="GO:0051536">
    <property type="term" value="F:iron-sulfur cluster binding"/>
    <property type="evidence" value="ECO:0007669"/>
    <property type="project" value="InterPro"/>
</dbReference>
<keyword evidence="3" id="KW-1185">Reference proteome</keyword>
<organism evidence="2 3">
    <name type="scientific">Promethearchaeum syntrophicum</name>
    <dbReference type="NCBI Taxonomy" id="2594042"/>
    <lineage>
        <taxon>Archaea</taxon>
        <taxon>Promethearchaeati</taxon>
        <taxon>Promethearchaeota</taxon>
        <taxon>Promethearchaeia</taxon>
        <taxon>Promethearchaeales</taxon>
        <taxon>Promethearchaeaceae</taxon>
        <taxon>Promethearchaeum</taxon>
    </lineage>
</organism>
<dbReference type="RefSeq" id="WP_162306490.1">
    <property type="nucleotide sequence ID" value="NZ_CP042905.2"/>
</dbReference>
<reference evidence="2 3" key="2">
    <citation type="journal article" date="2024" name="Int. J. Syst. Evol. Microbiol.">
        <title>Promethearchaeum syntrophicum gen. nov., sp. nov., an anaerobic, obligately syntrophic archaeon, the first isolate of the lineage 'Asgard' archaea, and proposal of the new archaeal phylum Promethearchaeota phyl. nov. and kingdom Promethearchaeati regn. nov.</title>
        <authorList>
            <person name="Imachi H."/>
            <person name="Nobu M.K."/>
            <person name="Kato S."/>
            <person name="Takaki Y."/>
            <person name="Miyazaki M."/>
            <person name="Miyata M."/>
            <person name="Ogawara M."/>
            <person name="Saito Y."/>
            <person name="Sakai S."/>
            <person name="Tahara Y.O."/>
            <person name="Takano Y."/>
            <person name="Tasumi E."/>
            <person name="Uematsu K."/>
            <person name="Yoshimura T."/>
            <person name="Itoh T."/>
            <person name="Ohkuma M."/>
            <person name="Takai K."/>
        </authorList>
    </citation>
    <scope>NUCLEOTIDE SEQUENCE [LARGE SCALE GENOMIC DNA]</scope>
    <source>
        <strain evidence="2 3">MK-D1</strain>
    </source>
</reference>
<accession>A0A5B9D5Z1</accession>
<dbReference type="SMR" id="A0A5B9D5Z1"/>
<proteinExistence type="predicted"/>
<evidence type="ECO:0000259" key="1">
    <source>
        <dbReference type="Pfam" id="PF01592"/>
    </source>
</evidence>
<dbReference type="PANTHER" id="PTHR10093">
    <property type="entry name" value="IRON-SULFUR CLUSTER ASSEMBLY ENZYME NIFU HOMOLOG"/>
    <property type="match status" value="1"/>
</dbReference>
<dbReference type="SUPFAM" id="SSF82649">
    <property type="entry name" value="SufE/NifU"/>
    <property type="match status" value="1"/>
</dbReference>
<dbReference type="InterPro" id="IPR002871">
    <property type="entry name" value="NIF_FeS_clus_asmbl_NifU_N"/>
</dbReference>
<dbReference type="Gene3D" id="3.90.1010.10">
    <property type="match status" value="1"/>
</dbReference>
<evidence type="ECO:0000313" key="2">
    <source>
        <dbReference type="EMBL" id="QEE14361.1"/>
    </source>
</evidence>
<sequence length="153" mass="17252">MKNKEKNEKDVTEFDDFVKDLQNVIDNKVHEDFSDIALEFVDNPYKYGKLPPNKISVQRNWRGSCGDSITYYLNIEDGIISEISYETDGCTTSSIAASQCAKMADKKSITEALELTDKQVLDALGKFPKDNYHCATLAVTTLHLAIKDYLKSN</sequence>